<evidence type="ECO:0000256" key="1">
    <source>
        <dbReference type="SAM" id="Coils"/>
    </source>
</evidence>
<feature type="compositionally biased region" description="Basic and acidic residues" evidence="2">
    <location>
        <begin position="442"/>
        <end position="458"/>
    </location>
</feature>
<sequence length="605" mass="66241">MGDSVLLDLLTARSERRETRIFAHATAETQESIAEAQCLHPPITSRPTTSQGALVSRPATSQGAGFLEVFPRVPSRPPRLLQELEALLVDRLRINDRLASTSMLLTKDRDPGMAANLSLDGHRQVFTAFIQSFAAYSSLLGRIQTALEQTLKDGMHCAIENIHLRERMGEEAHKRKVATARVRTQIMTSERAFKQAAFEKLQQARERVQRATKRAAAAEKERDKVRHQASVLEESVAALKNRQACLKALTAREVAVSQQPSSGHVLALKIRPLTHEDKRLLEQEHGSAVAHVLGEEPEPEMLKSLGAEGQPEESLLLPGASPFEMADGNELLPPGPALSPMTSPMTSPRKGGLESVHDSVSMTLSAGGVEQVQQRHQKHQQQQQQQQHEQGQGQQLEQQHAHHHHHHRHHHHHHQQQQQQQQHEQEHGHEEAQDGHIQGHGTKAEHQEQQGWDPERYAEQPGLLHSEQHGQQEQDLIEQQQEQQEHQKKDASSSQSETQGGEPNAVEHVGADQAQAAEAEKEGAAGGDVPSKDESKGKKGVGKKVAAGKKGKDKVSSSSRALGDEAQNPNLEGRANDSTAGDKARKGGASKVGKGKKGAAPPSKG</sequence>
<feature type="compositionally biased region" description="Low complexity" evidence="2">
    <location>
        <begin position="370"/>
        <end position="398"/>
    </location>
</feature>
<feature type="coiled-coil region" evidence="1">
    <location>
        <begin position="194"/>
        <end position="242"/>
    </location>
</feature>
<evidence type="ECO:0000256" key="2">
    <source>
        <dbReference type="SAM" id="MobiDB-lite"/>
    </source>
</evidence>
<feature type="region of interest" description="Disordered" evidence="2">
    <location>
        <begin position="305"/>
        <end position="356"/>
    </location>
</feature>
<name>A0A7S3QTX1_DUNTE</name>
<gene>
    <name evidence="3" type="ORF">DTER00134_LOCUS7789</name>
</gene>
<dbReference type="EMBL" id="HBIP01013550">
    <property type="protein sequence ID" value="CAE0492716.1"/>
    <property type="molecule type" value="Transcribed_RNA"/>
</dbReference>
<feature type="compositionally biased region" description="Polar residues" evidence="2">
    <location>
        <begin position="492"/>
        <end position="501"/>
    </location>
</feature>
<dbReference type="AlphaFoldDB" id="A0A7S3QTX1"/>
<reference evidence="3" key="1">
    <citation type="submission" date="2021-01" db="EMBL/GenBank/DDBJ databases">
        <authorList>
            <person name="Corre E."/>
            <person name="Pelletier E."/>
            <person name="Niang G."/>
            <person name="Scheremetjew M."/>
            <person name="Finn R."/>
            <person name="Kale V."/>
            <person name="Holt S."/>
            <person name="Cochrane G."/>
            <person name="Meng A."/>
            <person name="Brown T."/>
            <person name="Cohen L."/>
        </authorList>
    </citation>
    <scope>NUCLEOTIDE SEQUENCE</scope>
    <source>
        <strain evidence="3">CCMP1320</strain>
    </source>
</reference>
<feature type="compositionally biased region" description="Low complexity" evidence="2">
    <location>
        <begin position="587"/>
        <end position="605"/>
    </location>
</feature>
<feature type="region of interest" description="Disordered" evidence="2">
    <location>
        <begin position="368"/>
        <end position="605"/>
    </location>
</feature>
<proteinExistence type="predicted"/>
<accession>A0A7S3QTX1</accession>
<organism evidence="3">
    <name type="scientific">Dunaliella tertiolecta</name>
    <name type="common">Green alga</name>
    <dbReference type="NCBI Taxonomy" id="3047"/>
    <lineage>
        <taxon>Eukaryota</taxon>
        <taxon>Viridiplantae</taxon>
        <taxon>Chlorophyta</taxon>
        <taxon>core chlorophytes</taxon>
        <taxon>Chlorophyceae</taxon>
        <taxon>CS clade</taxon>
        <taxon>Chlamydomonadales</taxon>
        <taxon>Dunaliellaceae</taxon>
        <taxon>Dunaliella</taxon>
    </lineage>
</organism>
<feature type="compositionally biased region" description="Basic and acidic residues" evidence="2">
    <location>
        <begin position="423"/>
        <end position="434"/>
    </location>
</feature>
<feature type="compositionally biased region" description="Low complexity" evidence="2">
    <location>
        <begin position="473"/>
        <end position="482"/>
    </location>
</feature>
<feature type="compositionally biased region" description="Basic residues" evidence="2">
    <location>
        <begin position="401"/>
        <end position="415"/>
    </location>
</feature>
<protein>
    <submittedName>
        <fullName evidence="3">Uncharacterized protein</fullName>
    </submittedName>
</protein>
<feature type="compositionally biased region" description="Basic residues" evidence="2">
    <location>
        <begin position="538"/>
        <end position="552"/>
    </location>
</feature>
<keyword evidence="1" id="KW-0175">Coiled coil</keyword>
<evidence type="ECO:0000313" key="3">
    <source>
        <dbReference type="EMBL" id="CAE0492716.1"/>
    </source>
</evidence>